<dbReference type="NCBIfam" id="TIGR00422">
    <property type="entry name" value="valS"/>
    <property type="match status" value="1"/>
</dbReference>
<dbReference type="InterPro" id="IPR002303">
    <property type="entry name" value="Valyl-tRNA_ligase"/>
</dbReference>
<dbReference type="Gene3D" id="3.40.50.620">
    <property type="entry name" value="HUPs"/>
    <property type="match status" value="2"/>
</dbReference>
<dbReference type="Pfam" id="PF10458">
    <property type="entry name" value="Val_tRNA-synt_C"/>
    <property type="match status" value="1"/>
</dbReference>
<dbReference type="FunFam" id="3.40.50.620:FF:000119">
    <property type="entry name" value="Putative valine--tRNA ligase-like"/>
    <property type="match status" value="1"/>
</dbReference>
<dbReference type="Proteomes" id="UP001208570">
    <property type="component" value="Unassembled WGS sequence"/>
</dbReference>
<sequence>MDPREEYGLRLIDSYLSNYSYLSGYVPSQSDTVIFKYLGSPPKDKFINVLRWYNHIESFGSEVSSFPGRSDVTINQIMADIKTSEIQTSNDVQSSGDVIDEKSAVQAKKEAKRLEKLAKFEAKKAKLEAQKQATKGTTEKKKKSKERQVIRYEVNTIDGEKKDTKCPLPEAYSPCYVEAAWYAWWEKLGFFKPEYGRSSACEKNDKGMFMMVIPPPNVTGSLHLGHALTNAVEDAISRWHRMYGKTVLWNPGCDHAGIATQVVVEKKLMKEQGLSRHDLGREKFLDQVWKWKNEKGDRIYHQLRKLGGSYDWDRACFTMDPKLCKAVTEAFVRMHDSGIIYRSMRLVNWSCTLRSAISDIEVDKKEIAGRTLLPVPGYKDKVEFGVLISFAYPVENSDEELVVATTRIETMLGDSAVAVHPEDERYTHLHGKFVLHPFFDRKLPIVTDDFVEMGFGTGAVKITPAHDHNDYEVGKRHNLPFLTIIDDNGMMSDICGEFAGMKRFEARTAVLEALKVKGLYRETKDNPMVVPMCSRSKDIIEPLLKPQWYVDCTNMAQRAVKVVQDGELKIIPEMFIKTWYKWLDNCRDWCISRQLWWGHRIPAYFITIEDERIAKGEELDNKYWVSGRTEEEARQKAADRFKVSADKIKLRQDEDVLDTWFSSGIFPFSIFGWPDKTAELEFFYPGSLLETGHDILFFWVARMVMMGLELMGELPFKEVYLHAMIRDKYGRKMSKSLGNVIDPLDVITGISLEDLHKALESSNLDPKEIKKAKEAQKLDYPQGIPECGTDALRFALCAYTSQGRDINLDVLRVQGYRFFCNKLWNATRFALNGLGENYKPTEKMEESIKPILYGNDEGAKLAARATLYTCLDVALRLIHPFMPFLSEELYQRLPRRSERAPPSICVTSYPLPDEFVWHDVSLEENIDLTMSVVRAVRSMRADYQLTKLKTDLYIRCSDVQSAEVLQKYTNLIKTLASGADVKITTLESPPQGCAVRTVSDKCEVHMMLKGLIDADKEVTKLESNITKIQNQVKRLNEVITKPDYKTKVPENVQQQNMDKMKSLEEEMSKLKLAVEGLEKLKRKASPSSIPQKSLMSSSMRYSSVFPSTWIFLDELWDRW</sequence>
<dbReference type="InterPro" id="IPR033705">
    <property type="entry name" value="Anticodon_Ia_Val"/>
</dbReference>
<dbReference type="GO" id="GO:0006438">
    <property type="term" value="P:valyl-tRNA aminoacylation"/>
    <property type="evidence" value="ECO:0007669"/>
    <property type="project" value="InterPro"/>
</dbReference>
<dbReference type="HAMAP" id="MF_02004">
    <property type="entry name" value="Val_tRNA_synth_type1"/>
    <property type="match status" value="1"/>
</dbReference>
<evidence type="ECO:0000256" key="2">
    <source>
        <dbReference type="ARBA" id="ARBA00013169"/>
    </source>
</evidence>
<feature type="domain" description="Valyl-tRNA synthetase tRNA-binding arm" evidence="15">
    <location>
        <begin position="1013"/>
        <end position="1077"/>
    </location>
</feature>
<evidence type="ECO:0000256" key="12">
    <source>
        <dbReference type="SAM" id="Coils"/>
    </source>
</evidence>
<dbReference type="InterPro" id="IPR037118">
    <property type="entry name" value="Val-tRNA_synth_C_sf"/>
</dbReference>
<evidence type="ECO:0000256" key="7">
    <source>
        <dbReference type="ARBA" id="ARBA00023146"/>
    </source>
</evidence>
<dbReference type="InterPro" id="IPR010978">
    <property type="entry name" value="tRNA-bd_arm"/>
</dbReference>
<evidence type="ECO:0000259" key="15">
    <source>
        <dbReference type="Pfam" id="PF10458"/>
    </source>
</evidence>
<dbReference type="InterPro" id="IPR013155">
    <property type="entry name" value="M/V/L/I-tRNA-synth_anticd-bd"/>
</dbReference>
<feature type="domain" description="Aminoacyl-tRNA synthetase class Ia" evidence="13">
    <location>
        <begin position="181"/>
        <end position="809"/>
    </location>
</feature>
<dbReference type="SUPFAM" id="SSF47616">
    <property type="entry name" value="GST C-terminal domain-like"/>
    <property type="match status" value="1"/>
</dbReference>
<dbReference type="SUPFAM" id="SSF50677">
    <property type="entry name" value="ValRS/IleRS/LeuRS editing domain"/>
    <property type="match status" value="1"/>
</dbReference>
<dbReference type="InterPro" id="IPR014729">
    <property type="entry name" value="Rossmann-like_a/b/a_fold"/>
</dbReference>
<comment type="caution">
    <text evidence="16">The sequence shown here is derived from an EMBL/GenBank/DDBJ whole genome shotgun (WGS) entry which is preliminary data.</text>
</comment>
<dbReference type="InterPro" id="IPR002300">
    <property type="entry name" value="aa-tRNA-synth_Ia"/>
</dbReference>
<dbReference type="SUPFAM" id="SSF46589">
    <property type="entry name" value="tRNA-binding arm"/>
    <property type="match status" value="1"/>
</dbReference>
<evidence type="ECO:0000313" key="17">
    <source>
        <dbReference type="Proteomes" id="UP001208570"/>
    </source>
</evidence>
<dbReference type="CDD" id="cd07962">
    <property type="entry name" value="Anticodon_Ia_Val"/>
    <property type="match status" value="1"/>
</dbReference>
<name>A0AAD9JHP3_9ANNE</name>
<dbReference type="GO" id="GO:0005524">
    <property type="term" value="F:ATP binding"/>
    <property type="evidence" value="ECO:0007669"/>
    <property type="project" value="UniProtKB-KW"/>
</dbReference>
<evidence type="ECO:0000256" key="8">
    <source>
        <dbReference type="ARBA" id="ARBA00024407"/>
    </source>
</evidence>
<dbReference type="EC" id="6.1.1.9" evidence="2"/>
<evidence type="ECO:0000256" key="10">
    <source>
        <dbReference type="ARBA" id="ARBA00047552"/>
    </source>
</evidence>
<evidence type="ECO:0000313" key="16">
    <source>
        <dbReference type="EMBL" id="KAK2153378.1"/>
    </source>
</evidence>
<dbReference type="GO" id="GO:0004832">
    <property type="term" value="F:valine-tRNA ligase activity"/>
    <property type="evidence" value="ECO:0007669"/>
    <property type="project" value="UniProtKB-EC"/>
</dbReference>
<dbReference type="SUPFAM" id="SSF52374">
    <property type="entry name" value="Nucleotidylyl transferase"/>
    <property type="match status" value="1"/>
</dbReference>
<evidence type="ECO:0000256" key="6">
    <source>
        <dbReference type="ARBA" id="ARBA00022917"/>
    </source>
</evidence>
<dbReference type="FunFam" id="3.90.740.10:FF:000005">
    <property type="entry name" value="Valine--tRNA ligase, mitochondrial"/>
    <property type="match status" value="1"/>
</dbReference>
<keyword evidence="12" id="KW-0175">Coiled coil</keyword>
<evidence type="ECO:0000256" key="5">
    <source>
        <dbReference type="ARBA" id="ARBA00022840"/>
    </source>
</evidence>
<dbReference type="PRINTS" id="PR00986">
    <property type="entry name" value="TRNASYNTHVAL"/>
</dbReference>
<evidence type="ECO:0000259" key="14">
    <source>
        <dbReference type="Pfam" id="PF08264"/>
    </source>
</evidence>
<keyword evidence="4 11" id="KW-0547">Nucleotide-binding</keyword>
<dbReference type="InterPro" id="IPR009080">
    <property type="entry name" value="tRNAsynth_Ia_anticodon-bd"/>
</dbReference>
<dbReference type="PROSITE" id="PS00178">
    <property type="entry name" value="AA_TRNA_LIGASE_I"/>
    <property type="match status" value="1"/>
</dbReference>
<keyword evidence="3 11" id="KW-0436">Ligase</keyword>
<dbReference type="Gene3D" id="3.90.740.10">
    <property type="entry name" value="Valyl/Leucyl/Isoleucyl-tRNA synthetase, editing domain"/>
    <property type="match status" value="1"/>
</dbReference>
<feature type="domain" description="Methionyl/Valyl/Leucyl/Isoleucyl-tRNA synthetase anticodon-binding" evidence="14">
    <location>
        <begin position="846"/>
        <end position="947"/>
    </location>
</feature>
<keyword evidence="7 11" id="KW-0030">Aminoacyl-tRNA synthetase</keyword>
<dbReference type="NCBIfam" id="NF004349">
    <property type="entry name" value="PRK05729.1"/>
    <property type="match status" value="1"/>
</dbReference>
<evidence type="ECO:0000256" key="11">
    <source>
        <dbReference type="RuleBase" id="RU363035"/>
    </source>
</evidence>
<dbReference type="Pfam" id="PF08264">
    <property type="entry name" value="Anticodon_1"/>
    <property type="match status" value="1"/>
</dbReference>
<dbReference type="PANTHER" id="PTHR11946:SF109">
    <property type="entry name" value="VALINE--TRNA LIGASE"/>
    <property type="match status" value="1"/>
</dbReference>
<keyword evidence="5 11" id="KW-0067">ATP-binding</keyword>
<evidence type="ECO:0000259" key="13">
    <source>
        <dbReference type="Pfam" id="PF00133"/>
    </source>
</evidence>
<feature type="coiled-coil region" evidence="12">
    <location>
        <begin position="104"/>
        <end position="137"/>
    </location>
</feature>
<protein>
    <recommendedName>
        <fullName evidence="8">Valine--tRNA ligase</fullName>
        <ecNumber evidence="2">6.1.1.9</ecNumber>
    </recommendedName>
    <alternativeName>
        <fullName evidence="9">Valyl-tRNA synthetase</fullName>
    </alternativeName>
</protein>
<dbReference type="Pfam" id="PF00133">
    <property type="entry name" value="tRNA-synt_1"/>
    <property type="match status" value="1"/>
</dbReference>
<comment type="similarity">
    <text evidence="1 11">Belongs to the class-I aminoacyl-tRNA synthetase family.</text>
</comment>
<dbReference type="InterPro" id="IPR036282">
    <property type="entry name" value="Glutathione-S-Trfase_C_sf"/>
</dbReference>
<gene>
    <name evidence="16" type="ORF">LSH36_299g03010</name>
</gene>
<organism evidence="16 17">
    <name type="scientific">Paralvinella palmiformis</name>
    <dbReference type="NCBI Taxonomy" id="53620"/>
    <lineage>
        <taxon>Eukaryota</taxon>
        <taxon>Metazoa</taxon>
        <taxon>Spiralia</taxon>
        <taxon>Lophotrochozoa</taxon>
        <taxon>Annelida</taxon>
        <taxon>Polychaeta</taxon>
        <taxon>Sedentaria</taxon>
        <taxon>Canalipalpata</taxon>
        <taxon>Terebellida</taxon>
        <taxon>Terebelliformia</taxon>
        <taxon>Alvinellidae</taxon>
        <taxon>Paralvinella</taxon>
    </lineage>
</organism>
<dbReference type="Gene3D" id="1.20.1050.130">
    <property type="match status" value="1"/>
</dbReference>
<dbReference type="EMBL" id="JAODUP010000299">
    <property type="protein sequence ID" value="KAK2153378.1"/>
    <property type="molecule type" value="Genomic_DNA"/>
</dbReference>
<dbReference type="GO" id="GO:0002161">
    <property type="term" value="F:aminoacyl-tRNA deacylase activity"/>
    <property type="evidence" value="ECO:0007669"/>
    <property type="project" value="InterPro"/>
</dbReference>
<dbReference type="CDD" id="cd00817">
    <property type="entry name" value="ValRS_core"/>
    <property type="match status" value="1"/>
</dbReference>
<evidence type="ECO:0000256" key="4">
    <source>
        <dbReference type="ARBA" id="ARBA00022741"/>
    </source>
</evidence>
<dbReference type="AlphaFoldDB" id="A0AAD9JHP3"/>
<dbReference type="InterPro" id="IPR009008">
    <property type="entry name" value="Val/Leu/Ile-tRNA-synth_edit"/>
</dbReference>
<evidence type="ECO:0000256" key="9">
    <source>
        <dbReference type="ARBA" id="ARBA00029936"/>
    </source>
</evidence>
<dbReference type="PANTHER" id="PTHR11946">
    <property type="entry name" value="VALYL-TRNA SYNTHETASES"/>
    <property type="match status" value="1"/>
</dbReference>
<evidence type="ECO:0000256" key="1">
    <source>
        <dbReference type="ARBA" id="ARBA00005594"/>
    </source>
</evidence>
<feature type="coiled-coil region" evidence="12">
    <location>
        <begin position="1011"/>
        <end position="1083"/>
    </location>
</feature>
<keyword evidence="17" id="KW-1185">Reference proteome</keyword>
<keyword evidence="6 11" id="KW-0648">Protein biosynthesis</keyword>
<evidence type="ECO:0000256" key="3">
    <source>
        <dbReference type="ARBA" id="ARBA00022598"/>
    </source>
</evidence>
<reference evidence="16" key="1">
    <citation type="journal article" date="2023" name="Mol. Biol. Evol.">
        <title>Third-Generation Sequencing Reveals the Adaptive Role of the Epigenome in Three Deep-Sea Polychaetes.</title>
        <authorList>
            <person name="Perez M."/>
            <person name="Aroh O."/>
            <person name="Sun Y."/>
            <person name="Lan Y."/>
            <person name="Juniper S.K."/>
            <person name="Young C.R."/>
            <person name="Angers B."/>
            <person name="Qian P.Y."/>
        </authorList>
    </citation>
    <scope>NUCLEOTIDE SEQUENCE</scope>
    <source>
        <strain evidence="16">P08H-3</strain>
    </source>
</reference>
<proteinExistence type="inferred from homology"/>
<dbReference type="FunFam" id="3.40.50.620:FF:000020">
    <property type="entry name" value="Valine--tRNA ligase, mitochondrial"/>
    <property type="match status" value="1"/>
</dbReference>
<comment type="catalytic activity">
    <reaction evidence="10">
        <text>tRNA(Val) + L-valine + ATP = L-valyl-tRNA(Val) + AMP + diphosphate</text>
        <dbReference type="Rhea" id="RHEA:10704"/>
        <dbReference type="Rhea" id="RHEA-COMP:9672"/>
        <dbReference type="Rhea" id="RHEA-COMP:9708"/>
        <dbReference type="ChEBI" id="CHEBI:30616"/>
        <dbReference type="ChEBI" id="CHEBI:33019"/>
        <dbReference type="ChEBI" id="CHEBI:57762"/>
        <dbReference type="ChEBI" id="CHEBI:78442"/>
        <dbReference type="ChEBI" id="CHEBI:78537"/>
        <dbReference type="ChEBI" id="CHEBI:456215"/>
        <dbReference type="EC" id="6.1.1.9"/>
    </reaction>
</comment>
<dbReference type="InterPro" id="IPR001412">
    <property type="entry name" value="aa-tRNA-synth_I_CS"/>
</dbReference>
<dbReference type="SUPFAM" id="SSF47323">
    <property type="entry name" value="Anticodon-binding domain of a subclass of class I aminoacyl-tRNA synthetases"/>
    <property type="match status" value="1"/>
</dbReference>
<dbReference type="InterPro" id="IPR019499">
    <property type="entry name" value="Val-tRNA_synth_tRNA-bd"/>
</dbReference>
<dbReference type="Gene3D" id="1.10.730.10">
    <property type="entry name" value="Isoleucyl-tRNA Synthetase, Domain 1"/>
    <property type="match status" value="2"/>
</dbReference>
<accession>A0AAD9JHP3</accession>
<dbReference type="GO" id="GO:0005829">
    <property type="term" value="C:cytosol"/>
    <property type="evidence" value="ECO:0007669"/>
    <property type="project" value="TreeGrafter"/>
</dbReference>
<dbReference type="Gene3D" id="1.10.287.380">
    <property type="entry name" value="Valyl-tRNA synthetase, C-terminal domain"/>
    <property type="match status" value="1"/>
</dbReference>